<gene>
    <name evidence="8" type="ORF">NYM_LOCUS2381</name>
</gene>
<dbReference type="InterPro" id="IPR032675">
    <property type="entry name" value="LRR_dom_sf"/>
</dbReference>
<dbReference type="Pfam" id="PF08263">
    <property type="entry name" value="LRRNT_2"/>
    <property type="match status" value="1"/>
</dbReference>
<keyword evidence="4" id="KW-0677">Repeat</keyword>
<dbReference type="PANTHER" id="PTHR48060">
    <property type="entry name" value="DNA DAMAGE-REPAIR/TOLERATION PROTEIN DRT100"/>
    <property type="match status" value="1"/>
</dbReference>
<dbReference type="Pfam" id="PF00560">
    <property type="entry name" value="LRR_1"/>
    <property type="match status" value="3"/>
</dbReference>
<dbReference type="FunFam" id="3.80.10.10:FF:000400">
    <property type="entry name" value="Nuclear pore complex protein NUP107"/>
    <property type="match status" value="1"/>
</dbReference>
<dbReference type="InterPro" id="IPR001611">
    <property type="entry name" value="Leu-rich_rpt"/>
</dbReference>
<accession>A0A5K0W451</accession>
<sequence>MRSDRLLLLFFLLWSLCSLGDARAQSLQAEAKALLKWRDSLQDAHVLNSSWSFLKSRYGAPCQWDGIQCSSDKTSVVKISLQNKGLRGTLNYFDFAAFPNLAHFDLRGNNLNGSIPDGIGNLSKLTFLDLSVNQFSGSLPVTMANVTQISEFWISDNFIDGELIPSFFTNWRNLTRLVLFGNKLTGNIPLEIGQLEKLTRLDLAHNLFQDQSHLP</sequence>
<feature type="chain" id="PRO_5023891793" description="Leucine-rich repeat-containing N-terminal plant-type domain-containing protein" evidence="6">
    <location>
        <begin position="25"/>
        <end position="215"/>
    </location>
</feature>
<dbReference type="PANTHER" id="PTHR48060:SF24">
    <property type="entry name" value="NON-SPECIFIC SERINE_THREONINE PROTEIN KINASE"/>
    <property type="match status" value="1"/>
</dbReference>
<feature type="domain" description="Leucine-rich repeat-containing N-terminal plant-type" evidence="7">
    <location>
        <begin position="28"/>
        <end position="70"/>
    </location>
</feature>
<feature type="signal peptide" evidence="6">
    <location>
        <begin position="1"/>
        <end position="24"/>
    </location>
</feature>
<protein>
    <recommendedName>
        <fullName evidence="7">Leucine-rich repeat-containing N-terminal plant-type domain-containing protein</fullName>
    </recommendedName>
</protein>
<evidence type="ECO:0000256" key="5">
    <source>
        <dbReference type="ARBA" id="ARBA00023136"/>
    </source>
</evidence>
<dbReference type="InterPro" id="IPR053211">
    <property type="entry name" value="DNA_repair-toleration"/>
</dbReference>
<keyword evidence="5" id="KW-0472">Membrane</keyword>
<evidence type="ECO:0000256" key="2">
    <source>
        <dbReference type="ARBA" id="ARBA00022614"/>
    </source>
</evidence>
<keyword evidence="2" id="KW-0433">Leucine-rich repeat</keyword>
<evidence type="ECO:0000256" key="6">
    <source>
        <dbReference type="SAM" id="SignalP"/>
    </source>
</evidence>
<evidence type="ECO:0000313" key="8">
    <source>
        <dbReference type="EMBL" id="VVV47887.1"/>
    </source>
</evidence>
<keyword evidence="3 6" id="KW-0732">Signal</keyword>
<organism evidence="8">
    <name type="scientific">Nymphaea colorata</name>
    <name type="common">pocket water lily</name>
    <dbReference type="NCBI Taxonomy" id="210225"/>
    <lineage>
        <taxon>Eukaryota</taxon>
        <taxon>Viridiplantae</taxon>
        <taxon>Streptophyta</taxon>
        <taxon>Embryophyta</taxon>
        <taxon>Tracheophyta</taxon>
        <taxon>Spermatophyta</taxon>
        <taxon>Magnoliopsida</taxon>
        <taxon>Nymphaeales</taxon>
        <taxon>Nymphaeaceae</taxon>
        <taxon>Nymphaea</taxon>
    </lineage>
</organism>
<evidence type="ECO:0000259" key="7">
    <source>
        <dbReference type="Pfam" id="PF08263"/>
    </source>
</evidence>
<evidence type="ECO:0000256" key="1">
    <source>
        <dbReference type="ARBA" id="ARBA00004370"/>
    </source>
</evidence>
<dbReference type="GO" id="GO:0016020">
    <property type="term" value="C:membrane"/>
    <property type="evidence" value="ECO:0007669"/>
    <property type="project" value="UniProtKB-SubCell"/>
</dbReference>
<reference evidence="8" key="1">
    <citation type="submission" date="2019-09" db="EMBL/GenBank/DDBJ databases">
        <authorList>
            <person name="Zhang L."/>
        </authorList>
    </citation>
    <scope>NUCLEOTIDE SEQUENCE</scope>
</reference>
<evidence type="ECO:0000256" key="3">
    <source>
        <dbReference type="ARBA" id="ARBA00022729"/>
    </source>
</evidence>
<dbReference type="Gene3D" id="3.80.10.10">
    <property type="entry name" value="Ribonuclease Inhibitor"/>
    <property type="match status" value="2"/>
</dbReference>
<dbReference type="EMBL" id="LR721774">
    <property type="protein sequence ID" value="VVV47887.1"/>
    <property type="molecule type" value="Genomic_DNA"/>
</dbReference>
<name>A0A5K0W451_9MAGN</name>
<dbReference type="Gramene" id="NC1G0135640.1">
    <property type="protein sequence ID" value="NC1G0135640.1:cds"/>
    <property type="gene ID" value="NC1G0135640"/>
</dbReference>
<dbReference type="InterPro" id="IPR013210">
    <property type="entry name" value="LRR_N_plant-typ"/>
</dbReference>
<dbReference type="SUPFAM" id="SSF52058">
    <property type="entry name" value="L domain-like"/>
    <property type="match status" value="1"/>
</dbReference>
<proteinExistence type="predicted"/>
<dbReference type="AlphaFoldDB" id="A0A5K0W451"/>
<evidence type="ECO:0000256" key="4">
    <source>
        <dbReference type="ARBA" id="ARBA00022737"/>
    </source>
</evidence>
<comment type="subcellular location">
    <subcellularLocation>
        <location evidence="1">Membrane</location>
    </subcellularLocation>
</comment>